<dbReference type="PANTHER" id="PTHR30346:SF0">
    <property type="entry name" value="HCA OPERON TRANSCRIPTIONAL ACTIVATOR HCAR"/>
    <property type="match status" value="1"/>
</dbReference>
<keyword evidence="4" id="KW-0804">Transcription</keyword>
<sequence length="274" mass="29842">MELRQLEYVVAVAEELHFGRAAARMHVRQQSVSEQVRRLERELGGPLFARTSRRVVLTAAGEAFLPEARAVVEAAGRARAVGREAVRGARELRVGYAEDLGTALFESAGRRVVPVPMSTPEQLEAVLDRRLDAAWCWEPEVPTALDSEVVGRERALVVLPADDPAVGERIDPAALSGRPLAVVPRAMNPRLHDRFVTGLRSRGADVVVAHPAERLDRMVLLVLAGVAIGITQERADTDGLPPGVVARPLAGDDLLVEHRLVWRRDAGRPPLPPI</sequence>
<dbReference type="SUPFAM" id="SSF46785">
    <property type="entry name" value="Winged helix' DNA-binding domain"/>
    <property type="match status" value="1"/>
</dbReference>
<organism evidence="6 7">
    <name type="scientific">Actinomycetospora atypica</name>
    <dbReference type="NCBI Taxonomy" id="1290095"/>
    <lineage>
        <taxon>Bacteria</taxon>
        <taxon>Bacillati</taxon>
        <taxon>Actinomycetota</taxon>
        <taxon>Actinomycetes</taxon>
        <taxon>Pseudonocardiales</taxon>
        <taxon>Pseudonocardiaceae</taxon>
        <taxon>Actinomycetospora</taxon>
    </lineage>
</organism>
<dbReference type="SUPFAM" id="SSF53850">
    <property type="entry name" value="Periplasmic binding protein-like II"/>
    <property type="match status" value="1"/>
</dbReference>
<reference evidence="7" key="1">
    <citation type="journal article" date="2019" name="Int. J. Syst. Evol. Microbiol.">
        <title>The Global Catalogue of Microorganisms (GCM) 10K type strain sequencing project: providing services to taxonomists for standard genome sequencing and annotation.</title>
        <authorList>
            <consortium name="The Broad Institute Genomics Platform"/>
            <consortium name="The Broad Institute Genome Sequencing Center for Infectious Disease"/>
            <person name="Wu L."/>
            <person name="Ma J."/>
        </authorList>
    </citation>
    <scope>NUCLEOTIDE SEQUENCE [LARGE SCALE GENOMIC DNA]</scope>
    <source>
        <strain evidence="7">CGMCC 4.7093</strain>
    </source>
</reference>
<dbReference type="PROSITE" id="PS50931">
    <property type="entry name" value="HTH_LYSR"/>
    <property type="match status" value="1"/>
</dbReference>
<evidence type="ECO:0000256" key="1">
    <source>
        <dbReference type="ARBA" id="ARBA00009437"/>
    </source>
</evidence>
<dbReference type="PANTHER" id="PTHR30346">
    <property type="entry name" value="TRANSCRIPTIONAL DUAL REGULATOR HCAR-RELATED"/>
    <property type="match status" value="1"/>
</dbReference>
<accession>A0ABV9YN22</accession>
<dbReference type="InterPro" id="IPR036390">
    <property type="entry name" value="WH_DNA-bd_sf"/>
</dbReference>
<comment type="caution">
    <text evidence="6">The sequence shown here is derived from an EMBL/GenBank/DDBJ whole genome shotgun (WGS) entry which is preliminary data.</text>
</comment>
<keyword evidence="3" id="KW-0238">DNA-binding</keyword>
<evidence type="ECO:0000259" key="5">
    <source>
        <dbReference type="PROSITE" id="PS50931"/>
    </source>
</evidence>
<evidence type="ECO:0000256" key="4">
    <source>
        <dbReference type="ARBA" id="ARBA00023163"/>
    </source>
</evidence>
<name>A0ABV9YN22_9PSEU</name>
<feature type="domain" description="HTH lysR-type" evidence="5">
    <location>
        <begin position="1"/>
        <end position="58"/>
    </location>
</feature>
<dbReference type="Proteomes" id="UP001595947">
    <property type="component" value="Unassembled WGS sequence"/>
</dbReference>
<proteinExistence type="inferred from homology"/>
<dbReference type="Pfam" id="PF03466">
    <property type="entry name" value="LysR_substrate"/>
    <property type="match status" value="1"/>
</dbReference>
<keyword evidence="7" id="KW-1185">Reference proteome</keyword>
<evidence type="ECO:0000313" key="7">
    <source>
        <dbReference type="Proteomes" id="UP001595947"/>
    </source>
</evidence>
<dbReference type="RefSeq" id="WP_378036698.1">
    <property type="nucleotide sequence ID" value="NZ_JBHSIV010000013.1"/>
</dbReference>
<dbReference type="Pfam" id="PF00126">
    <property type="entry name" value="HTH_1"/>
    <property type="match status" value="1"/>
</dbReference>
<dbReference type="EMBL" id="JBHSIV010000013">
    <property type="protein sequence ID" value="MFC5063349.1"/>
    <property type="molecule type" value="Genomic_DNA"/>
</dbReference>
<gene>
    <name evidence="6" type="ORF">ACFPBZ_14105</name>
</gene>
<dbReference type="InterPro" id="IPR000847">
    <property type="entry name" value="LysR_HTH_N"/>
</dbReference>
<dbReference type="Gene3D" id="1.10.10.10">
    <property type="entry name" value="Winged helix-like DNA-binding domain superfamily/Winged helix DNA-binding domain"/>
    <property type="match status" value="1"/>
</dbReference>
<evidence type="ECO:0000313" key="6">
    <source>
        <dbReference type="EMBL" id="MFC5063349.1"/>
    </source>
</evidence>
<dbReference type="Gene3D" id="3.40.190.10">
    <property type="entry name" value="Periplasmic binding protein-like II"/>
    <property type="match status" value="2"/>
</dbReference>
<evidence type="ECO:0000256" key="2">
    <source>
        <dbReference type="ARBA" id="ARBA00023015"/>
    </source>
</evidence>
<evidence type="ECO:0000256" key="3">
    <source>
        <dbReference type="ARBA" id="ARBA00023125"/>
    </source>
</evidence>
<dbReference type="InterPro" id="IPR036388">
    <property type="entry name" value="WH-like_DNA-bd_sf"/>
</dbReference>
<dbReference type="InterPro" id="IPR005119">
    <property type="entry name" value="LysR_subst-bd"/>
</dbReference>
<keyword evidence="2" id="KW-0805">Transcription regulation</keyword>
<dbReference type="PRINTS" id="PR00039">
    <property type="entry name" value="HTHLYSR"/>
</dbReference>
<comment type="similarity">
    <text evidence="1">Belongs to the LysR transcriptional regulatory family.</text>
</comment>
<dbReference type="CDD" id="cd08414">
    <property type="entry name" value="PBP2_LTTR_aromatics_like"/>
    <property type="match status" value="1"/>
</dbReference>
<protein>
    <submittedName>
        <fullName evidence="6">LysR family transcriptional regulator</fullName>
    </submittedName>
</protein>